<dbReference type="Proteomes" id="UP000028411">
    <property type="component" value="Unassembled WGS sequence"/>
</dbReference>
<dbReference type="eggNOG" id="COG0300">
    <property type="taxonomic scope" value="Bacteria"/>
</dbReference>
<dbReference type="OrthoDB" id="9810734at2"/>
<dbReference type="GO" id="GO:0016020">
    <property type="term" value="C:membrane"/>
    <property type="evidence" value="ECO:0007669"/>
    <property type="project" value="TreeGrafter"/>
</dbReference>
<comment type="similarity">
    <text evidence="1 3">Belongs to the short-chain dehydrogenases/reductases (SDR) family.</text>
</comment>
<dbReference type="InterPro" id="IPR036291">
    <property type="entry name" value="NAD(P)-bd_dom_sf"/>
</dbReference>
<evidence type="ECO:0000313" key="5">
    <source>
        <dbReference type="Proteomes" id="UP000028411"/>
    </source>
</evidence>
<reference evidence="4 5" key="1">
    <citation type="submission" date="2014-02" db="EMBL/GenBank/DDBJ databases">
        <title>Whole genome sequence of Sphingobium chlorophenolicum NBRC 16172.</title>
        <authorList>
            <person name="Gan H.M."/>
            <person name="Gan H.Y."/>
            <person name="Chew T.H."/>
            <person name="Savka M.A."/>
        </authorList>
    </citation>
    <scope>NUCLEOTIDE SEQUENCE [LARGE SCALE GENOMIC DNA]</scope>
    <source>
        <strain evidence="4 5">NBRC 16172</strain>
    </source>
</reference>
<dbReference type="PANTHER" id="PTHR44196">
    <property type="entry name" value="DEHYDROGENASE/REDUCTASE SDR FAMILY MEMBER 7B"/>
    <property type="match status" value="1"/>
</dbReference>
<dbReference type="PRINTS" id="PR00081">
    <property type="entry name" value="GDHRDH"/>
</dbReference>
<protein>
    <submittedName>
        <fullName evidence="4">Short-chain dehydrogenase/reductase SDR</fullName>
    </submittedName>
</protein>
<dbReference type="EMBL" id="JFHR01000021">
    <property type="protein sequence ID" value="KEQ53546.1"/>
    <property type="molecule type" value="Genomic_DNA"/>
</dbReference>
<dbReference type="PATRIC" id="fig|46429.4.peg.2097"/>
<organism evidence="4 5">
    <name type="scientific">Sphingobium chlorophenolicum</name>
    <dbReference type="NCBI Taxonomy" id="46429"/>
    <lineage>
        <taxon>Bacteria</taxon>
        <taxon>Pseudomonadati</taxon>
        <taxon>Pseudomonadota</taxon>
        <taxon>Alphaproteobacteria</taxon>
        <taxon>Sphingomonadales</taxon>
        <taxon>Sphingomonadaceae</taxon>
        <taxon>Sphingobium</taxon>
    </lineage>
</organism>
<dbReference type="AlphaFoldDB" id="A0A081REC3"/>
<proteinExistence type="inferred from homology"/>
<evidence type="ECO:0000313" key="4">
    <source>
        <dbReference type="EMBL" id="KEQ53546.1"/>
    </source>
</evidence>
<dbReference type="PANTHER" id="PTHR44196:SF2">
    <property type="entry name" value="SHORT-CHAIN DEHYDROGENASE-RELATED"/>
    <property type="match status" value="1"/>
</dbReference>
<dbReference type="PRINTS" id="PR00080">
    <property type="entry name" value="SDRFAMILY"/>
</dbReference>
<dbReference type="Gene3D" id="3.40.50.720">
    <property type="entry name" value="NAD(P)-binding Rossmann-like Domain"/>
    <property type="match status" value="1"/>
</dbReference>
<dbReference type="PIRSF" id="PIRSF000126">
    <property type="entry name" value="11-beta-HSD1"/>
    <property type="match status" value="1"/>
</dbReference>
<dbReference type="InterPro" id="IPR020904">
    <property type="entry name" value="Sc_DH/Rdtase_CS"/>
</dbReference>
<dbReference type="GO" id="GO:0016491">
    <property type="term" value="F:oxidoreductase activity"/>
    <property type="evidence" value="ECO:0007669"/>
    <property type="project" value="UniProtKB-KW"/>
</dbReference>
<dbReference type="InterPro" id="IPR002347">
    <property type="entry name" value="SDR_fam"/>
</dbReference>
<dbReference type="SUPFAM" id="SSF51735">
    <property type="entry name" value="NAD(P)-binding Rossmann-fold domains"/>
    <property type="match status" value="1"/>
</dbReference>
<keyword evidence="2" id="KW-0560">Oxidoreductase</keyword>
<gene>
    <name evidence="4" type="ORF">BV95_02127</name>
</gene>
<dbReference type="Pfam" id="PF00106">
    <property type="entry name" value="adh_short"/>
    <property type="match status" value="1"/>
</dbReference>
<dbReference type="PROSITE" id="PS00061">
    <property type="entry name" value="ADH_SHORT"/>
    <property type="match status" value="1"/>
</dbReference>
<comment type="caution">
    <text evidence="4">The sequence shown here is derived from an EMBL/GenBank/DDBJ whole genome shotgun (WGS) entry which is preliminary data.</text>
</comment>
<dbReference type="CDD" id="cd05233">
    <property type="entry name" value="SDR_c"/>
    <property type="match status" value="1"/>
</dbReference>
<evidence type="ECO:0000256" key="3">
    <source>
        <dbReference type="RuleBase" id="RU000363"/>
    </source>
</evidence>
<dbReference type="RefSeq" id="WP_037451127.1">
    <property type="nucleotide sequence ID" value="NZ_JFHR01000021.1"/>
</dbReference>
<sequence>MSAESKGLAVVTGASTGIGAVYADRLARRGYDLLLVARSADRLSAVAERLHADTGRSVKTFVADLANAAEVRKLAELIEADKDFALLVNNAGIALAGTLASAEVEEVERIIAVNISAPTVLARAATRALQKRGSGAIISIASVLALAPDRFESVYSATKAYILSLGMGLAQDLQETDVRVQVVLPGATRTEIWERSGRDVNAFPPDWVMEVDHLVDAAFVGFDAGETVTIPPLAEEDDWNSMQAARQAMIPKLSRREVASRYRVTA</sequence>
<evidence type="ECO:0000256" key="2">
    <source>
        <dbReference type="ARBA" id="ARBA00023002"/>
    </source>
</evidence>
<accession>A0A081REC3</accession>
<name>A0A081REC3_SPHCR</name>
<evidence type="ECO:0000256" key="1">
    <source>
        <dbReference type="ARBA" id="ARBA00006484"/>
    </source>
</evidence>